<organism evidence="4 5">
    <name type="scientific">Lutimonas vermicola</name>
    <dbReference type="NCBI Taxonomy" id="414288"/>
    <lineage>
        <taxon>Bacteria</taxon>
        <taxon>Pseudomonadati</taxon>
        <taxon>Bacteroidota</taxon>
        <taxon>Flavobacteriia</taxon>
        <taxon>Flavobacteriales</taxon>
        <taxon>Flavobacteriaceae</taxon>
        <taxon>Lutimonas</taxon>
    </lineage>
</organism>
<dbReference type="InterPro" id="IPR008183">
    <property type="entry name" value="Aldose_1/G6P_1-epimerase"/>
</dbReference>
<evidence type="ECO:0000256" key="1">
    <source>
        <dbReference type="ARBA" id="ARBA00001913"/>
    </source>
</evidence>
<dbReference type="Gene3D" id="2.70.98.10">
    <property type="match status" value="1"/>
</dbReference>
<sequence>MSSQLVITSPDKESTVVVDQGELISYSKDGEELIHQKGDRGWRNADTEMFPIIGPTEANDFIVNTPRGGAIQDQHGLLRELSYRVSNQTVDSLDFEKKYVKNTTVKNSKYPEKSPKESLSWPYSFEFRKKFRLSDDALTILFEIKGEPGMPFMLGYHPAFKLSGQHTEIFESGSKQISLQDILDVGSIAFPALNTDELSLIKKEGYHIKITTKGFNNFMLWTEVPNMVCIEPITAYPYTGEKALGENLFRKCSDMDVFEVLIKPYR</sequence>
<comment type="cofactor">
    <cofactor evidence="1">
        <name>Ca(2+)</name>
        <dbReference type="ChEBI" id="CHEBI:29108"/>
    </cofactor>
</comment>
<dbReference type="RefSeq" id="WP_342158592.1">
    <property type="nucleotide sequence ID" value="NZ_JBCDNA010000001.1"/>
</dbReference>
<reference evidence="4 5" key="1">
    <citation type="submission" date="2024-04" db="EMBL/GenBank/DDBJ databases">
        <title>whole genome sequencing of Lutimonas vermicola strain IMCC1616.</title>
        <authorList>
            <person name="Bae S.S."/>
        </authorList>
    </citation>
    <scope>NUCLEOTIDE SEQUENCE [LARGE SCALE GENOMIC DNA]</scope>
    <source>
        <strain evidence="4 5">IMCC1616</strain>
    </source>
</reference>
<dbReference type="InterPro" id="IPR014718">
    <property type="entry name" value="GH-type_carb-bd"/>
</dbReference>
<keyword evidence="3" id="KW-0106">Calcium</keyword>
<dbReference type="SUPFAM" id="SSF74650">
    <property type="entry name" value="Galactose mutarotase-like"/>
    <property type="match status" value="1"/>
</dbReference>
<evidence type="ECO:0000313" key="5">
    <source>
        <dbReference type="Proteomes" id="UP001474120"/>
    </source>
</evidence>
<comment type="caution">
    <text evidence="4">The sequence shown here is derived from an EMBL/GenBank/DDBJ whole genome shotgun (WGS) entry which is preliminary data.</text>
</comment>
<name>A0ABU9KYG9_9FLAO</name>
<evidence type="ECO:0000256" key="2">
    <source>
        <dbReference type="ARBA" id="ARBA00011245"/>
    </source>
</evidence>
<protein>
    <submittedName>
        <fullName evidence="4">Aldose 1-epimerase</fullName>
    </submittedName>
</protein>
<dbReference type="Proteomes" id="UP001474120">
    <property type="component" value="Unassembled WGS sequence"/>
</dbReference>
<dbReference type="InterPro" id="IPR011013">
    <property type="entry name" value="Gal_mutarotase_sf_dom"/>
</dbReference>
<comment type="subunit">
    <text evidence="2">Monomer.</text>
</comment>
<accession>A0ABU9KYG9</accession>
<evidence type="ECO:0000313" key="4">
    <source>
        <dbReference type="EMBL" id="MEL4454888.1"/>
    </source>
</evidence>
<dbReference type="EMBL" id="JBCDNA010000001">
    <property type="protein sequence ID" value="MEL4454888.1"/>
    <property type="molecule type" value="Genomic_DNA"/>
</dbReference>
<keyword evidence="5" id="KW-1185">Reference proteome</keyword>
<evidence type="ECO:0000256" key="3">
    <source>
        <dbReference type="ARBA" id="ARBA00022837"/>
    </source>
</evidence>
<gene>
    <name evidence="4" type="ORF">AABB81_03210</name>
</gene>
<proteinExistence type="predicted"/>
<dbReference type="Pfam" id="PF01263">
    <property type="entry name" value="Aldose_epim"/>
    <property type="match status" value="1"/>
</dbReference>
<dbReference type="CDD" id="cd01081">
    <property type="entry name" value="Aldose_epim"/>
    <property type="match status" value="1"/>
</dbReference>